<reference evidence="8" key="1">
    <citation type="journal article" date="2020" name="Int. J. Syst. Evol. Microbiol.">
        <title>Alteromonas alba sp. nov., a marine bacterium isolated from the seawater of the West Pacific Ocean.</title>
        <authorList>
            <person name="Sun C."/>
            <person name="Wu Y.-H."/>
            <person name="Xamxidin M."/>
            <person name="Cheng H."/>
            <person name="Xu X.-W."/>
        </authorList>
    </citation>
    <scope>NUCLEOTIDE SEQUENCE [LARGE SCALE GENOMIC DNA]</scope>
    <source>
        <strain evidence="8">190</strain>
    </source>
</reference>
<comment type="caution">
    <text evidence="7">The sequence shown here is derived from an EMBL/GenBank/DDBJ whole genome shotgun (WGS) entry which is preliminary data.</text>
</comment>
<dbReference type="GO" id="GO:0016020">
    <property type="term" value="C:membrane"/>
    <property type="evidence" value="ECO:0007669"/>
    <property type="project" value="UniProtKB-SubCell"/>
</dbReference>
<dbReference type="PANTHER" id="PTHR35371">
    <property type="entry name" value="INNER MEMBRANE PROTEIN"/>
    <property type="match status" value="1"/>
</dbReference>
<evidence type="ECO:0008006" key="9">
    <source>
        <dbReference type="Google" id="ProtNLM"/>
    </source>
</evidence>
<evidence type="ECO:0000313" key="8">
    <source>
        <dbReference type="Proteomes" id="UP000238949"/>
    </source>
</evidence>
<feature type="chain" id="PRO_5015680790" description="MAPEG family protein" evidence="6">
    <location>
        <begin position="19"/>
        <end position="127"/>
    </location>
</feature>
<gene>
    <name evidence="7" type="ORF">C6Y40_21365</name>
</gene>
<dbReference type="Pfam" id="PF01124">
    <property type="entry name" value="MAPEG"/>
    <property type="match status" value="1"/>
</dbReference>
<dbReference type="PANTHER" id="PTHR35371:SF1">
    <property type="entry name" value="BLR7753 PROTEIN"/>
    <property type="match status" value="1"/>
</dbReference>
<dbReference type="InterPro" id="IPR023352">
    <property type="entry name" value="MAPEG-like_dom_sf"/>
</dbReference>
<feature type="signal peptide" evidence="6">
    <location>
        <begin position="1"/>
        <end position="18"/>
    </location>
</feature>
<organism evidence="7 8">
    <name type="scientific">Alteromonas alba</name>
    <dbReference type="NCBI Taxonomy" id="2079529"/>
    <lineage>
        <taxon>Bacteria</taxon>
        <taxon>Pseudomonadati</taxon>
        <taxon>Pseudomonadota</taxon>
        <taxon>Gammaproteobacteria</taxon>
        <taxon>Alteromonadales</taxon>
        <taxon>Alteromonadaceae</taxon>
        <taxon>Alteromonas/Salinimonas group</taxon>
        <taxon>Alteromonas</taxon>
    </lineage>
</organism>
<keyword evidence="8" id="KW-1185">Reference proteome</keyword>
<sequence length="127" mass="13912">MTIFLLCLMLVCVMPFLAKVPLAVAMQRAGGYDNRHPRAQQQSLEGFGARANAAHYNCFEAITYFAPAALAVLALSTVGATHVYLAVAFVICRIVYLLCYWYDIDKLRSIMFVAGLGISVALFATLL</sequence>
<comment type="subcellular location">
    <subcellularLocation>
        <location evidence="1">Membrane</location>
    </subcellularLocation>
</comment>
<proteinExistence type="predicted"/>
<evidence type="ECO:0000256" key="2">
    <source>
        <dbReference type="ARBA" id="ARBA00022692"/>
    </source>
</evidence>
<dbReference type="Gene3D" id="1.20.120.550">
    <property type="entry name" value="Membrane associated eicosanoid/glutathione metabolism-like domain"/>
    <property type="match status" value="1"/>
</dbReference>
<evidence type="ECO:0000256" key="4">
    <source>
        <dbReference type="ARBA" id="ARBA00023136"/>
    </source>
</evidence>
<protein>
    <recommendedName>
        <fullName evidence="9">MAPEG family protein</fullName>
    </recommendedName>
</protein>
<dbReference type="AlphaFoldDB" id="A0A2S9V4U8"/>
<feature type="transmembrane region" description="Helical" evidence="5">
    <location>
        <begin position="109"/>
        <end position="126"/>
    </location>
</feature>
<keyword evidence="6" id="KW-0732">Signal</keyword>
<evidence type="ECO:0000313" key="7">
    <source>
        <dbReference type="EMBL" id="PRO71496.1"/>
    </source>
</evidence>
<keyword evidence="2 5" id="KW-0812">Transmembrane</keyword>
<dbReference type="Proteomes" id="UP000238949">
    <property type="component" value="Unassembled WGS sequence"/>
</dbReference>
<dbReference type="OrthoDB" id="513661at2"/>
<feature type="transmembrane region" description="Helical" evidence="5">
    <location>
        <begin position="83"/>
        <end position="102"/>
    </location>
</feature>
<dbReference type="RefSeq" id="WP_105936421.1">
    <property type="nucleotide sequence ID" value="NZ_PVNP01000204.1"/>
</dbReference>
<keyword evidence="4 5" id="KW-0472">Membrane</keyword>
<dbReference type="InterPro" id="IPR001129">
    <property type="entry name" value="Membr-assoc_MAPEG"/>
</dbReference>
<evidence type="ECO:0000256" key="1">
    <source>
        <dbReference type="ARBA" id="ARBA00004370"/>
    </source>
</evidence>
<name>A0A2S9V4U8_9ALTE</name>
<dbReference type="SUPFAM" id="SSF161084">
    <property type="entry name" value="MAPEG domain-like"/>
    <property type="match status" value="1"/>
</dbReference>
<evidence type="ECO:0000256" key="5">
    <source>
        <dbReference type="SAM" id="Phobius"/>
    </source>
</evidence>
<accession>A0A2S9V4U8</accession>
<evidence type="ECO:0000256" key="6">
    <source>
        <dbReference type="SAM" id="SignalP"/>
    </source>
</evidence>
<evidence type="ECO:0000256" key="3">
    <source>
        <dbReference type="ARBA" id="ARBA00022989"/>
    </source>
</evidence>
<dbReference type="EMBL" id="PVNP01000204">
    <property type="protein sequence ID" value="PRO71496.1"/>
    <property type="molecule type" value="Genomic_DNA"/>
</dbReference>
<keyword evidence="3 5" id="KW-1133">Transmembrane helix</keyword>